<evidence type="ECO:0000256" key="5">
    <source>
        <dbReference type="ARBA" id="ARBA00022553"/>
    </source>
</evidence>
<dbReference type="GO" id="GO:0007266">
    <property type="term" value="P:Rho protein signal transduction"/>
    <property type="evidence" value="ECO:0007669"/>
    <property type="project" value="TreeGrafter"/>
</dbReference>
<dbReference type="Proteomes" id="UP000515208">
    <property type="component" value="Unplaced"/>
</dbReference>
<feature type="region of interest" description="Disordered" evidence="8">
    <location>
        <begin position="283"/>
        <end position="321"/>
    </location>
</feature>
<dbReference type="SUPFAM" id="SSF50044">
    <property type="entry name" value="SH3-domain"/>
    <property type="match status" value="1"/>
</dbReference>
<name>A0A6P3HPL4_BISBB</name>
<keyword evidence="7" id="KW-0175">Coiled coil</keyword>
<evidence type="ECO:0000256" key="2">
    <source>
        <dbReference type="ARBA" id="ARBA00006197"/>
    </source>
</evidence>
<feature type="domain" description="SH3" evidence="9">
    <location>
        <begin position="320"/>
        <end position="379"/>
    </location>
</feature>
<keyword evidence="10" id="KW-1185">Reference proteome</keyword>
<dbReference type="GO" id="GO:0035023">
    <property type="term" value="P:regulation of Rho protein signal transduction"/>
    <property type="evidence" value="ECO:0007669"/>
    <property type="project" value="TreeGrafter"/>
</dbReference>
<dbReference type="InterPro" id="IPR035462">
    <property type="entry name" value="Eps8_SH3"/>
</dbReference>
<dbReference type="GO" id="GO:0032587">
    <property type="term" value="C:ruffle membrane"/>
    <property type="evidence" value="ECO:0007669"/>
    <property type="project" value="TreeGrafter"/>
</dbReference>
<dbReference type="KEGG" id="bbis:104990193"/>
<dbReference type="SUPFAM" id="SSF50729">
    <property type="entry name" value="PH domain-like"/>
    <property type="match status" value="1"/>
</dbReference>
<dbReference type="InterPro" id="IPR001452">
    <property type="entry name" value="SH3_domain"/>
</dbReference>
<evidence type="ECO:0000256" key="3">
    <source>
        <dbReference type="ARBA" id="ARBA00022443"/>
    </source>
</evidence>
<dbReference type="Pfam" id="PF18016">
    <property type="entry name" value="SAM_3"/>
    <property type="match status" value="1"/>
</dbReference>
<dbReference type="InterPro" id="IPR013761">
    <property type="entry name" value="SAM/pointed_sf"/>
</dbReference>
<protein>
    <submittedName>
        <fullName evidence="11">Epidermal growth factor receptor kinase substrate 8-like protein 1</fullName>
    </submittedName>
</protein>
<feature type="compositionally biased region" description="Low complexity" evidence="8">
    <location>
        <begin position="454"/>
        <end position="465"/>
    </location>
</feature>
<dbReference type="PANTHER" id="PTHR12287:SF19">
    <property type="entry name" value="EPIDERMAL GROWTH FACTOR RECEPTOR KINASE SUBSTRATE 8-LIKE PROTEIN 1"/>
    <property type="match status" value="1"/>
</dbReference>
<dbReference type="InterPro" id="IPR036028">
    <property type="entry name" value="SH3-like_dom_sf"/>
</dbReference>
<dbReference type="RefSeq" id="XP_010840480.1">
    <property type="nucleotide sequence ID" value="XM_010842178.1"/>
</dbReference>
<dbReference type="Pfam" id="PF08416">
    <property type="entry name" value="PTB"/>
    <property type="match status" value="1"/>
</dbReference>
<dbReference type="CDD" id="cd11764">
    <property type="entry name" value="SH3_Eps8"/>
    <property type="match status" value="1"/>
</dbReference>
<feature type="compositionally biased region" description="Basic and acidic residues" evidence="8">
    <location>
        <begin position="130"/>
        <end position="139"/>
    </location>
</feature>
<feature type="region of interest" description="Disordered" evidence="8">
    <location>
        <begin position="453"/>
        <end position="472"/>
    </location>
</feature>
<keyword evidence="3 6" id="KW-0728">SH3 domain</keyword>
<dbReference type="Gene3D" id="2.30.30.40">
    <property type="entry name" value="SH3 Domains"/>
    <property type="match status" value="1"/>
</dbReference>
<dbReference type="FunFam" id="2.30.30.40:FF:000071">
    <property type="entry name" value="Epidermal growth factor receptor kinase substrate 8"/>
    <property type="match status" value="1"/>
</dbReference>
<gene>
    <name evidence="11" type="primary">EPS8L1</name>
</gene>
<dbReference type="GeneID" id="104990193"/>
<dbReference type="SUPFAM" id="SSF47769">
    <property type="entry name" value="SAM/Pointed domain"/>
    <property type="match status" value="1"/>
</dbReference>
<proteinExistence type="inferred from homology"/>
<evidence type="ECO:0000256" key="1">
    <source>
        <dbReference type="ARBA" id="ARBA00004496"/>
    </source>
</evidence>
<dbReference type="Pfam" id="PF22975">
    <property type="entry name" value="EPS8_2nd"/>
    <property type="match status" value="1"/>
</dbReference>
<dbReference type="GO" id="GO:0005737">
    <property type="term" value="C:cytoplasm"/>
    <property type="evidence" value="ECO:0007669"/>
    <property type="project" value="UniProtKB-SubCell"/>
</dbReference>
<evidence type="ECO:0000256" key="7">
    <source>
        <dbReference type="SAM" id="Coils"/>
    </source>
</evidence>
<dbReference type="CTD" id="54869"/>
<evidence type="ECO:0000313" key="10">
    <source>
        <dbReference type="Proteomes" id="UP000515208"/>
    </source>
</evidence>
<evidence type="ECO:0000256" key="4">
    <source>
        <dbReference type="ARBA" id="ARBA00022490"/>
    </source>
</evidence>
<dbReference type="Gene3D" id="2.30.29.30">
    <property type="entry name" value="Pleckstrin-homology domain (PH domain)/Phosphotyrosine-binding domain (PTB)"/>
    <property type="match status" value="1"/>
</dbReference>
<dbReference type="InterPro" id="IPR013625">
    <property type="entry name" value="PTB"/>
</dbReference>
<evidence type="ECO:0000256" key="8">
    <source>
        <dbReference type="SAM" id="MobiDB-lite"/>
    </source>
</evidence>
<dbReference type="FunFam" id="1.10.150.50:FF:000023">
    <property type="entry name" value="Epidermal growth factor receptor kinase substrate 8"/>
    <property type="match status" value="1"/>
</dbReference>
<sequence>MSDFSTNEVNHLVTFSLGEDAIHTVEDASQKLALMDSQGRIWAQDMLLSVSASHVTLLDPVSKVPRGARVEGTAGPRAWATRMQPQQHPSPVAEAAPLPHCPMFRAAIHTVQPAAGRGRPQAEPIPEAEETWRLSREEVCPSSDPASPDLGPRGPDLASLQAEREVDILNHVFDDVESFVSRLQKSAEATRVLEQRERSRRTRHQEAGESLLALRAKPPSGAEYTDVLQKIKYAFSLLVTLGPCLGCRVDLPPEEGPPYRPEFYSGWEPPAMDPQGRAWEDPVEKQLQHERRRQQQSAPQVAVNGHPDEEPEAEPQGPEPAGKWVLCNYDFQARNSSELSVKEWDILEVLDDQRKWWKVQDQSGQEGYVPYNILTPHPGPRGRRSLVSRGRLLDSEKEVPDHPSRERWRSLTLWALRPESSLSPGFPPVEKFSPMLMLSINEELQARLAQGLTGPSRAAPGPRAPESQLSPHSSASEVCAWLQAKGFSSGTIAALGELSGAQLFSLPKEKFRALSPEEGARVYSQITVQRSLLEDKENVSELEAVMKKQKKRMENEVETEVF</sequence>
<dbReference type="GO" id="GO:0031982">
    <property type="term" value="C:vesicle"/>
    <property type="evidence" value="ECO:0007669"/>
    <property type="project" value="TreeGrafter"/>
</dbReference>
<comment type="similarity">
    <text evidence="2">Belongs to the EPS8 family.</text>
</comment>
<organism evidence="10 11">
    <name type="scientific">Bison bison bison</name>
    <name type="common">North American plains bison</name>
    <dbReference type="NCBI Taxonomy" id="43346"/>
    <lineage>
        <taxon>Eukaryota</taxon>
        <taxon>Metazoa</taxon>
        <taxon>Chordata</taxon>
        <taxon>Craniata</taxon>
        <taxon>Vertebrata</taxon>
        <taxon>Euteleostomi</taxon>
        <taxon>Mammalia</taxon>
        <taxon>Eutheria</taxon>
        <taxon>Laurasiatheria</taxon>
        <taxon>Artiodactyla</taxon>
        <taxon>Ruminantia</taxon>
        <taxon>Pecora</taxon>
        <taxon>Bovidae</taxon>
        <taxon>Bovinae</taxon>
        <taxon>Bison</taxon>
    </lineage>
</organism>
<dbReference type="InterPro" id="IPR041418">
    <property type="entry name" value="SAM_3"/>
</dbReference>
<dbReference type="GO" id="GO:0003779">
    <property type="term" value="F:actin binding"/>
    <property type="evidence" value="ECO:0007669"/>
    <property type="project" value="TreeGrafter"/>
</dbReference>
<keyword evidence="4" id="KW-0963">Cytoplasm</keyword>
<dbReference type="Gene3D" id="1.10.150.50">
    <property type="entry name" value="Transcription Factor, Ets-1"/>
    <property type="match status" value="1"/>
</dbReference>
<comment type="subcellular location">
    <subcellularLocation>
        <location evidence="1">Cytoplasm</location>
    </subcellularLocation>
</comment>
<dbReference type="InterPro" id="IPR011993">
    <property type="entry name" value="PH-like_dom_sf"/>
</dbReference>
<dbReference type="PROSITE" id="PS50002">
    <property type="entry name" value="SH3"/>
    <property type="match status" value="1"/>
</dbReference>
<evidence type="ECO:0000259" key="9">
    <source>
        <dbReference type="PROSITE" id="PS50002"/>
    </source>
</evidence>
<dbReference type="SMART" id="SM00326">
    <property type="entry name" value="SH3"/>
    <property type="match status" value="1"/>
</dbReference>
<dbReference type="Pfam" id="PF00018">
    <property type="entry name" value="SH3_1"/>
    <property type="match status" value="1"/>
</dbReference>
<dbReference type="AlphaFoldDB" id="A0A6P3HPL4"/>
<reference evidence="11" key="1">
    <citation type="submission" date="2025-08" db="UniProtKB">
        <authorList>
            <consortium name="RefSeq"/>
        </authorList>
    </citation>
    <scope>IDENTIFICATION</scope>
    <source>
        <tissue evidence="11">Blood</tissue>
    </source>
</reference>
<dbReference type="GO" id="GO:1900029">
    <property type="term" value="P:positive regulation of ruffle assembly"/>
    <property type="evidence" value="ECO:0007669"/>
    <property type="project" value="TreeGrafter"/>
</dbReference>
<evidence type="ECO:0000256" key="6">
    <source>
        <dbReference type="PROSITE-ProRule" id="PRU00192"/>
    </source>
</evidence>
<feature type="coiled-coil region" evidence="7">
    <location>
        <begin position="532"/>
        <end position="559"/>
    </location>
</feature>
<keyword evidence="5" id="KW-0597">Phosphoprotein</keyword>
<dbReference type="PANTHER" id="PTHR12287">
    <property type="entry name" value="EPIDERMAL GROWTH FACTOR RECEPTOR KINASE SUBSTRATE EPS8-RELATED PROTEIN"/>
    <property type="match status" value="1"/>
</dbReference>
<dbReference type="InterPro" id="IPR039801">
    <property type="entry name" value="EPS8-like"/>
</dbReference>
<feature type="region of interest" description="Disordered" evidence="8">
    <location>
        <begin position="115"/>
        <end position="154"/>
    </location>
</feature>
<evidence type="ECO:0000313" key="11">
    <source>
        <dbReference type="RefSeq" id="XP_010840480.1"/>
    </source>
</evidence>
<dbReference type="InterPro" id="IPR055093">
    <property type="entry name" value="EPS8_2nd"/>
</dbReference>
<dbReference type="OrthoDB" id="4680325at2759"/>
<accession>A0A6P3HPL4</accession>